<dbReference type="EMBL" id="QXGC01003062">
    <property type="protein sequence ID" value="KAE9178978.1"/>
    <property type="molecule type" value="Genomic_DNA"/>
</dbReference>
<evidence type="ECO:0000256" key="1">
    <source>
        <dbReference type="SAM" id="MobiDB-lite"/>
    </source>
</evidence>
<accession>A0A6G0MTI0</accession>
<comment type="caution">
    <text evidence="2">The sequence shown here is derived from an EMBL/GenBank/DDBJ whole genome shotgun (WGS) entry which is preliminary data.</text>
</comment>
<dbReference type="AlphaFoldDB" id="A0A6G0MTI0"/>
<reference evidence="2 3" key="1">
    <citation type="submission" date="2018-09" db="EMBL/GenBank/DDBJ databases">
        <title>Genomic investigation of the strawberry pathogen Phytophthora fragariae indicates pathogenicity is determined by transcriptional variation in three key races.</title>
        <authorList>
            <person name="Adams T.M."/>
            <person name="Armitage A.D."/>
            <person name="Sobczyk M.K."/>
            <person name="Bates H.J."/>
            <person name="Dunwell J.M."/>
            <person name="Nellist C.F."/>
            <person name="Harrison R.J."/>
        </authorList>
    </citation>
    <scope>NUCLEOTIDE SEQUENCE [LARGE SCALE GENOMIC DNA]</scope>
    <source>
        <strain evidence="2 3">BC-23</strain>
    </source>
</reference>
<protein>
    <submittedName>
        <fullName evidence="2">Uncharacterized protein</fullName>
    </submittedName>
</protein>
<name>A0A6G0MTI0_9STRA</name>
<evidence type="ECO:0000313" key="2">
    <source>
        <dbReference type="EMBL" id="KAE9178978.1"/>
    </source>
</evidence>
<organism evidence="2 3">
    <name type="scientific">Phytophthora fragariae</name>
    <dbReference type="NCBI Taxonomy" id="53985"/>
    <lineage>
        <taxon>Eukaryota</taxon>
        <taxon>Sar</taxon>
        <taxon>Stramenopiles</taxon>
        <taxon>Oomycota</taxon>
        <taxon>Peronosporomycetes</taxon>
        <taxon>Peronosporales</taxon>
        <taxon>Peronosporaceae</taxon>
        <taxon>Phytophthora</taxon>
    </lineage>
</organism>
<evidence type="ECO:0000313" key="3">
    <source>
        <dbReference type="Proteomes" id="UP000476176"/>
    </source>
</evidence>
<feature type="region of interest" description="Disordered" evidence="1">
    <location>
        <begin position="138"/>
        <end position="206"/>
    </location>
</feature>
<dbReference type="Proteomes" id="UP000476176">
    <property type="component" value="Unassembled WGS sequence"/>
</dbReference>
<feature type="compositionally biased region" description="Polar residues" evidence="1">
    <location>
        <begin position="140"/>
        <end position="155"/>
    </location>
</feature>
<gene>
    <name evidence="2" type="ORF">PF004_g25314</name>
</gene>
<proteinExistence type="predicted"/>
<sequence length="206" mass="21703">MNVSVKEPNESPPEPVTDERLVAGNICVAFSGSEVEDPPQEDPVKIPFRLRSLIRTVVYQIVLEEEARSVPRCPACLEADTSPSDDSSSSASTRLTLCTVYEGKAVVEVCNASTEDLVLSKGTALAAATVVPKSAFDSLNADQESPTTESDQMPSGSGGRTTWVDSVISAAAAATTPSQDPMPGLDAAKEAELDVDFTDSKLVPRT</sequence>